<feature type="region of interest" description="Disordered" evidence="2">
    <location>
        <begin position="79"/>
        <end position="125"/>
    </location>
</feature>
<dbReference type="PANTHER" id="PTHR15302">
    <property type="entry name" value="E3 UBIQUITIN-PROTEIN LIGASE RNF103"/>
    <property type="match status" value="1"/>
</dbReference>
<feature type="compositionally biased region" description="Polar residues" evidence="2">
    <location>
        <begin position="533"/>
        <end position="546"/>
    </location>
</feature>
<feature type="region of interest" description="Disordered" evidence="2">
    <location>
        <begin position="450"/>
        <end position="497"/>
    </location>
</feature>
<organism evidence="4 5">
    <name type="scientific">Smittium angustum</name>
    <dbReference type="NCBI Taxonomy" id="133377"/>
    <lineage>
        <taxon>Eukaryota</taxon>
        <taxon>Fungi</taxon>
        <taxon>Fungi incertae sedis</taxon>
        <taxon>Zoopagomycota</taxon>
        <taxon>Kickxellomycotina</taxon>
        <taxon>Harpellomycetes</taxon>
        <taxon>Harpellales</taxon>
        <taxon>Legeriomycetaceae</taxon>
        <taxon>Smittium</taxon>
    </lineage>
</organism>
<keyword evidence="1" id="KW-0862">Zinc</keyword>
<evidence type="ECO:0000313" key="5">
    <source>
        <dbReference type="Proteomes" id="UP000245591"/>
    </source>
</evidence>
<dbReference type="AlphaFoldDB" id="A0A2U1IZ38"/>
<feature type="compositionally biased region" description="Polar residues" evidence="2">
    <location>
        <begin position="79"/>
        <end position="98"/>
    </location>
</feature>
<dbReference type="PROSITE" id="PS50089">
    <property type="entry name" value="ZF_RING_2"/>
    <property type="match status" value="1"/>
</dbReference>
<proteinExistence type="predicted"/>
<comment type="caution">
    <text evidence="4">The sequence shown here is derived from an EMBL/GenBank/DDBJ whole genome shotgun (WGS) entry which is preliminary data.</text>
</comment>
<feature type="region of interest" description="Disordered" evidence="2">
    <location>
        <begin position="596"/>
        <end position="640"/>
    </location>
</feature>
<keyword evidence="1" id="KW-0479">Metal-binding</keyword>
<dbReference type="Proteomes" id="UP000245591">
    <property type="component" value="Unassembled WGS sequence"/>
</dbReference>
<name>A0A2U1IZ38_SMIAN</name>
<dbReference type="EMBL" id="MBFU01000588">
    <property type="protein sequence ID" value="PVZ98079.1"/>
    <property type="molecule type" value="Genomic_DNA"/>
</dbReference>
<dbReference type="GO" id="GO:0004842">
    <property type="term" value="F:ubiquitin-protein transferase activity"/>
    <property type="evidence" value="ECO:0007669"/>
    <property type="project" value="InterPro"/>
</dbReference>
<dbReference type="PANTHER" id="PTHR15302:SF0">
    <property type="entry name" value="E3 UBIQUITIN-PROTEIN LIGASE RNF103"/>
    <property type="match status" value="1"/>
</dbReference>
<feature type="compositionally biased region" description="Polar residues" evidence="2">
    <location>
        <begin position="113"/>
        <end position="125"/>
    </location>
</feature>
<dbReference type="Gene3D" id="3.30.40.10">
    <property type="entry name" value="Zinc/RING finger domain, C3HC4 (zinc finger)"/>
    <property type="match status" value="1"/>
</dbReference>
<dbReference type="Pfam" id="PF13639">
    <property type="entry name" value="zf-RING_2"/>
    <property type="match status" value="1"/>
</dbReference>
<feature type="region of interest" description="Disordered" evidence="2">
    <location>
        <begin position="418"/>
        <end position="438"/>
    </location>
</feature>
<feature type="region of interest" description="Disordered" evidence="2">
    <location>
        <begin position="1"/>
        <end position="48"/>
    </location>
</feature>
<feature type="compositionally biased region" description="Low complexity" evidence="2">
    <location>
        <begin position="279"/>
        <end position="288"/>
    </location>
</feature>
<dbReference type="InterPro" id="IPR013083">
    <property type="entry name" value="Znf_RING/FYVE/PHD"/>
</dbReference>
<dbReference type="SMART" id="SM00184">
    <property type="entry name" value="RING"/>
    <property type="match status" value="1"/>
</dbReference>
<feature type="compositionally biased region" description="Polar residues" evidence="2">
    <location>
        <begin position="1"/>
        <end position="41"/>
    </location>
</feature>
<feature type="compositionally biased region" description="Polar residues" evidence="2">
    <location>
        <begin position="304"/>
        <end position="335"/>
    </location>
</feature>
<feature type="compositionally biased region" description="Polar residues" evidence="2">
    <location>
        <begin position="450"/>
        <end position="479"/>
    </location>
</feature>
<dbReference type="InterPro" id="IPR042494">
    <property type="entry name" value="RNF103"/>
</dbReference>
<evidence type="ECO:0000313" key="4">
    <source>
        <dbReference type="EMBL" id="PVZ98079.1"/>
    </source>
</evidence>
<feature type="compositionally biased region" description="Low complexity" evidence="2">
    <location>
        <begin position="624"/>
        <end position="638"/>
    </location>
</feature>
<protein>
    <recommendedName>
        <fullName evidence="3">RING-type domain-containing protein</fullName>
    </recommendedName>
</protein>
<dbReference type="GO" id="GO:0036503">
    <property type="term" value="P:ERAD pathway"/>
    <property type="evidence" value="ECO:0007669"/>
    <property type="project" value="TreeGrafter"/>
</dbReference>
<dbReference type="SUPFAM" id="SSF57850">
    <property type="entry name" value="RING/U-box"/>
    <property type="match status" value="1"/>
</dbReference>
<feature type="domain" description="RING-type" evidence="3">
    <location>
        <begin position="848"/>
        <end position="890"/>
    </location>
</feature>
<dbReference type="InterPro" id="IPR001841">
    <property type="entry name" value="Znf_RING"/>
</dbReference>
<evidence type="ECO:0000259" key="3">
    <source>
        <dbReference type="PROSITE" id="PS50089"/>
    </source>
</evidence>
<keyword evidence="5" id="KW-1185">Reference proteome</keyword>
<reference evidence="4 5" key="1">
    <citation type="journal article" date="2018" name="MBio">
        <title>Comparative Genomics Reveals the Core Gene Toolbox for the Fungus-Insect Symbiosis.</title>
        <authorList>
            <person name="Wang Y."/>
            <person name="Stata M."/>
            <person name="Wang W."/>
            <person name="Stajich J.E."/>
            <person name="White M.M."/>
            <person name="Moncalvo J.M."/>
        </authorList>
    </citation>
    <scope>NUCLEOTIDE SEQUENCE [LARGE SCALE GENOMIC DNA]</scope>
    <source>
        <strain evidence="4 5">AUS-126-30</strain>
    </source>
</reference>
<dbReference type="GO" id="GO:0016567">
    <property type="term" value="P:protein ubiquitination"/>
    <property type="evidence" value="ECO:0007669"/>
    <property type="project" value="InterPro"/>
</dbReference>
<evidence type="ECO:0000256" key="2">
    <source>
        <dbReference type="SAM" id="MobiDB-lite"/>
    </source>
</evidence>
<sequence length="904" mass="99142">MGQFHSTPNTSNPRDQSDSDITNTHYTSSITSRGSIDSQHPNPKITRTHHESNYLNQDIPSTSSSNHQQSIDNVVQTYSTQPISPDSNPSNTTHTDSLISGIKKRKRDAPTNEVGNSNGNNVLPDSQEISSVQEIDEFSQSTANIHDFLSNTLPNDTISNAPDQISPQETLNNIQPSGISTGTSTITETTTINDQNVDSNSFIAAAVARSVIRATRAEFDRNAAQARQAVNLTTSLAQPLPNTNTPTRNENIWLSLQGNVVQELETGIGRFILDVLNSRHSNPSSNNPEEQREQAESPDETTDIPVSQQPEQNIPSDLNTNLSSTYEMNQEQENSQTDDRQHANTENTFNGNLDGAPTGENEPSSTQYVEIPGSYQFRVFPIITRNLAPRTSSETLNSTNQTQQPRTTTSFEDVLGATINSTNNATTPIYTRQNSTSGLSEAVNSLEIGSAQSEQQDSPLDNTNGANNESNLPNTTGNDNTRNGSTNSESETETLETHRQILRQMLRSQNAAQQQIPVIIVGVQSRPVDETGRTSGLPDSNNSETSFPPLAPDSSTAENMDMPETSPHHHSRIRSMFSYVYDRVSRFIPLWPGGSSSSHISNNRSSTHTNQNSSNIENLGSGYSGTNTTGQHSTTTNSPLSNGGNGLIVYVFATSFELNHPLLLSFLVGTLFPGLMDTNGDTLLSEPSNGQLYDDFLAFADLLGQVRTPVASMADVEAQLPKYVYNLMPTDMINDEYEKINKTTNKSKESQYSSPTDNQNEEKAGDKLSFTDKFVDENLKINLQGITNKPEDDTAEKMEVDEETKPIIVGVGKLLETSDDMFSEESNEGMDKTTKKEKVVRLLSAEKCLVCLEEFKVGDMLRVLECRHGFHADCVANWITKGANKCPVCRAEAVKNTHPYQPLV</sequence>
<accession>A0A2U1IZ38</accession>
<evidence type="ECO:0000256" key="1">
    <source>
        <dbReference type="PROSITE-ProRule" id="PRU00175"/>
    </source>
</evidence>
<feature type="region of interest" description="Disordered" evidence="2">
    <location>
        <begin position="279"/>
        <end position="367"/>
    </location>
</feature>
<feature type="region of interest" description="Disordered" evidence="2">
    <location>
        <begin position="743"/>
        <end position="766"/>
    </location>
</feature>
<dbReference type="GO" id="GO:0008270">
    <property type="term" value="F:zinc ion binding"/>
    <property type="evidence" value="ECO:0007669"/>
    <property type="project" value="UniProtKB-KW"/>
</dbReference>
<dbReference type="CDD" id="cd16473">
    <property type="entry name" value="RING-H2_RNF103"/>
    <property type="match status" value="1"/>
</dbReference>
<feature type="compositionally biased region" description="Low complexity" evidence="2">
    <location>
        <begin position="480"/>
        <end position="489"/>
    </location>
</feature>
<dbReference type="GO" id="GO:0005783">
    <property type="term" value="C:endoplasmic reticulum"/>
    <property type="evidence" value="ECO:0007669"/>
    <property type="project" value="TreeGrafter"/>
</dbReference>
<feature type="compositionally biased region" description="Low complexity" evidence="2">
    <location>
        <begin position="596"/>
        <end position="610"/>
    </location>
</feature>
<gene>
    <name evidence="4" type="ORF">BB558_005919</name>
</gene>
<keyword evidence="1" id="KW-0863">Zinc-finger</keyword>
<feature type="region of interest" description="Disordered" evidence="2">
    <location>
        <begin position="527"/>
        <end position="570"/>
    </location>
</feature>